<proteinExistence type="inferred from homology"/>
<dbReference type="InterPro" id="IPR012340">
    <property type="entry name" value="NA-bd_OB-fold"/>
</dbReference>
<accession>A0A3R6Y2R9</accession>
<dbReference type="GO" id="GO:0006273">
    <property type="term" value="P:lagging strand elongation"/>
    <property type="evidence" value="ECO:0007669"/>
    <property type="project" value="TreeGrafter"/>
</dbReference>
<dbReference type="InterPro" id="IPR050191">
    <property type="entry name" value="ATP-dep_DNA_ligase"/>
</dbReference>
<comment type="caution">
    <text evidence="5">The sequence shown here is derived from an EMBL/GenBank/DDBJ whole genome shotgun (WGS) entry which is preliminary data.</text>
</comment>
<dbReference type="Proteomes" id="UP000285430">
    <property type="component" value="Unassembled WGS sequence"/>
</dbReference>
<dbReference type="SUPFAM" id="SSF50249">
    <property type="entry name" value="Nucleic acid-binding proteins"/>
    <property type="match status" value="1"/>
</dbReference>
<dbReference type="AlphaFoldDB" id="A0A3R6Y2R9"/>
<dbReference type="PANTHER" id="PTHR45674:SF4">
    <property type="entry name" value="DNA LIGASE 1"/>
    <property type="match status" value="1"/>
</dbReference>
<dbReference type="VEuPathDB" id="FungiDB:H257_05284"/>
<dbReference type="EMBL" id="QUTH01001294">
    <property type="protein sequence ID" value="RHZ31039.1"/>
    <property type="molecule type" value="Genomic_DNA"/>
</dbReference>
<keyword evidence="2" id="KW-0436">Ligase</keyword>
<feature type="compositionally biased region" description="Low complexity" evidence="3">
    <location>
        <begin position="83"/>
        <end position="95"/>
    </location>
</feature>
<sequence>TVGKVGSGFTDVDLAAISKRLEDTVVAVKPLEYDASEVKSIQPDVWFEPTEVWEIRAAQLTKSVKYTAGSTYLDAPSPPPPSTTSNTSSSITSSTDAHKSCGLGLRFPRFLAVRRDKAVVQATSDDQLASLYLDSQTNNLSTTTINDDDQRH</sequence>
<evidence type="ECO:0000256" key="1">
    <source>
        <dbReference type="ARBA" id="ARBA00007572"/>
    </source>
</evidence>
<dbReference type="GO" id="GO:0005739">
    <property type="term" value="C:mitochondrion"/>
    <property type="evidence" value="ECO:0007669"/>
    <property type="project" value="TreeGrafter"/>
</dbReference>
<dbReference type="Pfam" id="PF04679">
    <property type="entry name" value="DNA_ligase_A_C"/>
    <property type="match status" value="1"/>
</dbReference>
<name>A0A3R6Y2R9_APHAT</name>
<evidence type="ECO:0000256" key="2">
    <source>
        <dbReference type="ARBA" id="ARBA00022598"/>
    </source>
</evidence>
<dbReference type="GO" id="GO:0003910">
    <property type="term" value="F:DNA ligase (ATP) activity"/>
    <property type="evidence" value="ECO:0007669"/>
    <property type="project" value="InterPro"/>
</dbReference>
<dbReference type="InterPro" id="IPR012309">
    <property type="entry name" value="DNA_ligase_ATP-dep_C"/>
</dbReference>
<dbReference type="PANTHER" id="PTHR45674">
    <property type="entry name" value="DNA LIGASE 1/3 FAMILY MEMBER"/>
    <property type="match status" value="1"/>
</dbReference>
<feature type="region of interest" description="Disordered" evidence="3">
    <location>
        <begin position="70"/>
        <end position="101"/>
    </location>
</feature>
<feature type="non-terminal residue" evidence="5">
    <location>
        <position position="1"/>
    </location>
</feature>
<feature type="domain" description="DNA ligase ATP-dependent C-terminal" evidence="4">
    <location>
        <begin position="1"/>
        <end position="117"/>
    </location>
</feature>
<dbReference type="GO" id="GO:0005634">
    <property type="term" value="C:nucleus"/>
    <property type="evidence" value="ECO:0007669"/>
    <property type="project" value="TreeGrafter"/>
</dbReference>
<dbReference type="Gene3D" id="2.40.50.140">
    <property type="entry name" value="Nucleic acid-binding proteins"/>
    <property type="match status" value="1"/>
</dbReference>
<comment type="similarity">
    <text evidence="1">Belongs to the ATP-dependent DNA ligase family.</text>
</comment>
<protein>
    <recommendedName>
        <fullName evidence="4">DNA ligase ATP-dependent C-terminal domain-containing protein</fullName>
    </recommendedName>
</protein>
<reference evidence="5 6" key="1">
    <citation type="submission" date="2018-08" db="EMBL/GenBank/DDBJ databases">
        <title>Aphanomyces genome sequencing and annotation.</title>
        <authorList>
            <person name="Minardi D."/>
            <person name="Oidtmann B."/>
            <person name="Van Der Giezen M."/>
            <person name="Studholme D.J."/>
        </authorList>
    </citation>
    <scope>NUCLEOTIDE SEQUENCE [LARGE SCALE GENOMIC DNA]</scope>
    <source>
        <strain evidence="5 6">Da</strain>
    </source>
</reference>
<dbReference type="GO" id="GO:0006310">
    <property type="term" value="P:DNA recombination"/>
    <property type="evidence" value="ECO:0007669"/>
    <property type="project" value="InterPro"/>
</dbReference>
<gene>
    <name evidence="5" type="ORF">DYB37_006680</name>
</gene>
<organism evidence="5 6">
    <name type="scientific">Aphanomyces astaci</name>
    <name type="common">Crayfish plague agent</name>
    <dbReference type="NCBI Taxonomy" id="112090"/>
    <lineage>
        <taxon>Eukaryota</taxon>
        <taxon>Sar</taxon>
        <taxon>Stramenopiles</taxon>
        <taxon>Oomycota</taxon>
        <taxon>Saprolegniomycetes</taxon>
        <taxon>Saprolegniales</taxon>
        <taxon>Verrucalvaceae</taxon>
        <taxon>Aphanomyces</taxon>
    </lineage>
</organism>
<evidence type="ECO:0000256" key="3">
    <source>
        <dbReference type="SAM" id="MobiDB-lite"/>
    </source>
</evidence>
<evidence type="ECO:0000259" key="4">
    <source>
        <dbReference type="Pfam" id="PF04679"/>
    </source>
</evidence>
<dbReference type="GO" id="GO:0006281">
    <property type="term" value="P:DNA repair"/>
    <property type="evidence" value="ECO:0007669"/>
    <property type="project" value="InterPro"/>
</dbReference>
<evidence type="ECO:0000313" key="6">
    <source>
        <dbReference type="Proteomes" id="UP000285430"/>
    </source>
</evidence>
<evidence type="ECO:0000313" key="5">
    <source>
        <dbReference type="EMBL" id="RHZ31039.1"/>
    </source>
</evidence>